<accession>A0AAD6U139</accession>
<evidence type="ECO:0000313" key="2">
    <source>
        <dbReference type="EMBL" id="KAJ7081200.1"/>
    </source>
</evidence>
<name>A0AAD6U139_9AGAR</name>
<feature type="compositionally biased region" description="Low complexity" evidence="1">
    <location>
        <begin position="251"/>
        <end position="269"/>
    </location>
</feature>
<feature type="compositionally biased region" description="Gly residues" evidence="1">
    <location>
        <begin position="332"/>
        <end position="344"/>
    </location>
</feature>
<dbReference type="EMBL" id="JARJCN010000051">
    <property type="protein sequence ID" value="KAJ7081200.1"/>
    <property type="molecule type" value="Genomic_DNA"/>
</dbReference>
<dbReference type="AlphaFoldDB" id="A0AAD6U139"/>
<evidence type="ECO:0000313" key="3">
    <source>
        <dbReference type="Proteomes" id="UP001222325"/>
    </source>
</evidence>
<evidence type="ECO:0000256" key="1">
    <source>
        <dbReference type="SAM" id="MobiDB-lite"/>
    </source>
</evidence>
<protein>
    <submittedName>
        <fullName evidence="2">Uncharacterized protein</fullName>
    </submittedName>
</protein>
<gene>
    <name evidence="2" type="ORF">B0H15DRAFT_855377</name>
</gene>
<dbReference type="Proteomes" id="UP001222325">
    <property type="component" value="Unassembled WGS sequence"/>
</dbReference>
<organism evidence="2 3">
    <name type="scientific">Mycena belliarum</name>
    <dbReference type="NCBI Taxonomy" id="1033014"/>
    <lineage>
        <taxon>Eukaryota</taxon>
        <taxon>Fungi</taxon>
        <taxon>Dikarya</taxon>
        <taxon>Basidiomycota</taxon>
        <taxon>Agaricomycotina</taxon>
        <taxon>Agaricomycetes</taxon>
        <taxon>Agaricomycetidae</taxon>
        <taxon>Agaricales</taxon>
        <taxon>Marasmiineae</taxon>
        <taxon>Mycenaceae</taxon>
        <taxon>Mycena</taxon>
    </lineage>
</organism>
<proteinExistence type="predicted"/>
<sequence length="361" mass="37878">MDSTTYNGPPMTHTIGRSSRQRLVRNMRKVSAVLGETPCLEASARSPSPAPGLLAPAKRGFFYHASASLSSLALPFQKSEPAPSPTTPSERPALVLRLPLPQPFEPLPNPLSPGFSPTLLSPPPPALLSPTTPVHDHDVRRQRMAKVARTLGETVPPALILAGPVQKRRRRASTLILPESALEQQLFAALTNTRPGSFLLARPDAPPPAPHMGQDLDDDASPLDPVHTHPLTPPSPERDVDALLSPAEWLRPTTGSASSSPTRPSSRGPAPGPIPPHVHARSASASAVRGPAPTPTEAPPTYDESHAHGPVSIAPLAAPRPPPKDEWTGAWARGGGGAGVGGGVEMDMAGVVRGLRGLRIK</sequence>
<comment type="caution">
    <text evidence="2">The sequence shown here is derived from an EMBL/GenBank/DDBJ whole genome shotgun (WGS) entry which is preliminary data.</text>
</comment>
<keyword evidence="3" id="KW-1185">Reference proteome</keyword>
<feature type="compositionally biased region" description="Low complexity" evidence="1">
    <location>
        <begin position="281"/>
        <end position="291"/>
    </location>
</feature>
<feature type="region of interest" description="Disordered" evidence="1">
    <location>
        <begin position="198"/>
        <end position="345"/>
    </location>
</feature>
<reference evidence="2" key="1">
    <citation type="submission" date="2023-03" db="EMBL/GenBank/DDBJ databases">
        <title>Massive genome expansion in bonnet fungi (Mycena s.s.) driven by repeated elements and novel gene families across ecological guilds.</title>
        <authorList>
            <consortium name="Lawrence Berkeley National Laboratory"/>
            <person name="Harder C.B."/>
            <person name="Miyauchi S."/>
            <person name="Viragh M."/>
            <person name="Kuo A."/>
            <person name="Thoen E."/>
            <person name="Andreopoulos B."/>
            <person name="Lu D."/>
            <person name="Skrede I."/>
            <person name="Drula E."/>
            <person name="Henrissat B."/>
            <person name="Morin E."/>
            <person name="Kohler A."/>
            <person name="Barry K."/>
            <person name="LaButti K."/>
            <person name="Morin E."/>
            <person name="Salamov A."/>
            <person name="Lipzen A."/>
            <person name="Mereny Z."/>
            <person name="Hegedus B."/>
            <person name="Baldrian P."/>
            <person name="Stursova M."/>
            <person name="Weitz H."/>
            <person name="Taylor A."/>
            <person name="Grigoriev I.V."/>
            <person name="Nagy L.G."/>
            <person name="Martin F."/>
            <person name="Kauserud H."/>
        </authorList>
    </citation>
    <scope>NUCLEOTIDE SEQUENCE</scope>
    <source>
        <strain evidence="2">CBHHK173m</strain>
    </source>
</reference>